<sequence>MIVHMLRFGFRDETSEEQKAQVLALMRRTSTVASVSFSAVGQHLGDPTEGYTHGYCVGIADIAALERYMYDPVHLAGDPDIIPHLSRLAIGPDVSDDLDPDLAAKIMAVHDRKLADYPEWAELMKTIPDFRIA</sequence>
<proteinExistence type="predicted"/>
<evidence type="ECO:0000313" key="3">
    <source>
        <dbReference type="Proteomes" id="UP001601992"/>
    </source>
</evidence>
<organism evidence="2 3">
    <name type="scientific">Nocardia jiangxiensis</name>
    <dbReference type="NCBI Taxonomy" id="282685"/>
    <lineage>
        <taxon>Bacteria</taxon>
        <taxon>Bacillati</taxon>
        <taxon>Actinomycetota</taxon>
        <taxon>Actinomycetes</taxon>
        <taxon>Mycobacteriales</taxon>
        <taxon>Nocardiaceae</taxon>
        <taxon>Nocardia</taxon>
    </lineage>
</organism>
<protein>
    <submittedName>
        <fullName evidence="2">Dabb family protein</fullName>
    </submittedName>
</protein>
<dbReference type="Proteomes" id="UP001601992">
    <property type="component" value="Unassembled WGS sequence"/>
</dbReference>
<dbReference type="SUPFAM" id="SSF54909">
    <property type="entry name" value="Dimeric alpha+beta barrel"/>
    <property type="match status" value="1"/>
</dbReference>
<feature type="domain" description="Stress-response A/B barrel" evidence="1">
    <location>
        <begin position="2"/>
        <end position="102"/>
    </location>
</feature>
<name>A0ABW6SDW7_9NOCA</name>
<evidence type="ECO:0000313" key="2">
    <source>
        <dbReference type="EMBL" id="MFF3574518.1"/>
    </source>
</evidence>
<dbReference type="Pfam" id="PF07876">
    <property type="entry name" value="Dabb"/>
    <property type="match status" value="1"/>
</dbReference>
<keyword evidence="3" id="KW-1185">Reference proteome</keyword>
<accession>A0ABW6SDW7</accession>
<dbReference type="RefSeq" id="WP_040832244.1">
    <property type="nucleotide sequence ID" value="NZ_JBIAQY010000027.1"/>
</dbReference>
<evidence type="ECO:0000259" key="1">
    <source>
        <dbReference type="PROSITE" id="PS51502"/>
    </source>
</evidence>
<dbReference type="InterPro" id="IPR011008">
    <property type="entry name" value="Dimeric_a/b-barrel"/>
</dbReference>
<dbReference type="InterPro" id="IPR013097">
    <property type="entry name" value="Dabb"/>
</dbReference>
<comment type="caution">
    <text evidence="2">The sequence shown here is derived from an EMBL/GenBank/DDBJ whole genome shotgun (WGS) entry which is preliminary data.</text>
</comment>
<dbReference type="EMBL" id="JBIAQY010000027">
    <property type="protein sequence ID" value="MFF3574518.1"/>
    <property type="molecule type" value="Genomic_DNA"/>
</dbReference>
<dbReference type="SMART" id="SM00886">
    <property type="entry name" value="Dabb"/>
    <property type="match status" value="1"/>
</dbReference>
<reference evidence="2 3" key="1">
    <citation type="submission" date="2024-10" db="EMBL/GenBank/DDBJ databases">
        <title>The Natural Products Discovery Center: Release of the First 8490 Sequenced Strains for Exploring Actinobacteria Biosynthetic Diversity.</title>
        <authorList>
            <person name="Kalkreuter E."/>
            <person name="Kautsar S.A."/>
            <person name="Yang D."/>
            <person name="Bader C.D."/>
            <person name="Teijaro C.N."/>
            <person name="Fluegel L."/>
            <person name="Davis C.M."/>
            <person name="Simpson J.R."/>
            <person name="Lauterbach L."/>
            <person name="Steele A.D."/>
            <person name="Gui C."/>
            <person name="Meng S."/>
            <person name="Li G."/>
            <person name="Viehrig K."/>
            <person name="Ye F."/>
            <person name="Su P."/>
            <person name="Kiefer A.F."/>
            <person name="Nichols A."/>
            <person name="Cepeda A.J."/>
            <person name="Yan W."/>
            <person name="Fan B."/>
            <person name="Jiang Y."/>
            <person name="Adhikari A."/>
            <person name="Zheng C.-J."/>
            <person name="Schuster L."/>
            <person name="Cowan T.M."/>
            <person name="Smanski M.J."/>
            <person name="Chevrette M.G."/>
            <person name="De Carvalho L.P.S."/>
            <person name="Shen B."/>
        </authorList>
    </citation>
    <scope>NUCLEOTIDE SEQUENCE [LARGE SCALE GENOMIC DNA]</scope>
    <source>
        <strain evidence="2 3">NPDC002593</strain>
    </source>
</reference>
<gene>
    <name evidence="2" type="ORF">ACFYXQ_42900</name>
</gene>
<dbReference type="PROSITE" id="PS51502">
    <property type="entry name" value="S_R_A_B_BARREL"/>
    <property type="match status" value="1"/>
</dbReference>
<dbReference type="Gene3D" id="3.30.70.100">
    <property type="match status" value="1"/>
</dbReference>